<dbReference type="SUPFAM" id="SSF48726">
    <property type="entry name" value="Immunoglobulin"/>
    <property type="match status" value="1"/>
</dbReference>
<dbReference type="GO" id="GO:0042102">
    <property type="term" value="P:positive regulation of T cell proliferation"/>
    <property type="evidence" value="ECO:0007669"/>
    <property type="project" value="TreeGrafter"/>
</dbReference>
<feature type="signal peptide" evidence="11">
    <location>
        <begin position="1"/>
        <end position="22"/>
    </location>
</feature>
<evidence type="ECO:0000256" key="10">
    <source>
        <dbReference type="ARBA" id="ARBA00023319"/>
    </source>
</evidence>
<dbReference type="Proteomes" id="UP000606274">
    <property type="component" value="Unassembled WGS sequence"/>
</dbReference>
<protein>
    <recommendedName>
        <fullName evidence="12">Immunoglobulin V-set domain-containing protein</fullName>
    </recommendedName>
</protein>
<name>A0A8T0B816_SILME</name>
<evidence type="ECO:0000256" key="9">
    <source>
        <dbReference type="ARBA" id="ARBA00023180"/>
    </source>
</evidence>
<keyword evidence="10" id="KW-0393">Immunoglobulin domain</keyword>
<evidence type="ECO:0000256" key="11">
    <source>
        <dbReference type="SAM" id="SignalP"/>
    </source>
</evidence>
<dbReference type="GO" id="GO:0031295">
    <property type="term" value="P:T cell costimulation"/>
    <property type="evidence" value="ECO:0007669"/>
    <property type="project" value="TreeGrafter"/>
</dbReference>
<dbReference type="GO" id="GO:0007166">
    <property type="term" value="P:cell surface receptor signaling pathway"/>
    <property type="evidence" value="ECO:0007669"/>
    <property type="project" value="TreeGrafter"/>
</dbReference>
<dbReference type="GO" id="GO:0006955">
    <property type="term" value="P:immune response"/>
    <property type="evidence" value="ECO:0007669"/>
    <property type="project" value="TreeGrafter"/>
</dbReference>
<keyword evidence="6" id="KW-0472">Membrane</keyword>
<evidence type="ECO:0000259" key="12">
    <source>
        <dbReference type="Pfam" id="PF07686"/>
    </source>
</evidence>
<comment type="subcellular location">
    <subcellularLocation>
        <location evidence="1">Cell membrane</location>
        <topology evidence="1">Single-pass type I membrane protein</topology>
    </subcellularLocation>
</comment>
<evidence type="ECO:0000256" key="8">
    <source>
        <dbReference type="ARBA" id="ARBA00023170"/>
    </source>
</evidence>
<comment type="caution">
    <text evidence="13">The sequence shown here is derived from an EMBL/GenBank/DDBJ whole genome shotgun (WGS) entry which is preliminary data.</text>
</comment>
<dbReference type="GO" id="GO:0071222">
    <property type="term" value="P:cellular response to lipopolysaccharide"/>
    <property type="evidence" value="ECO:0007669"/>
    <property type="project" value="TreeGrafter"/>
</dbReference>
<evidence type="ECO:0000256" key="5">
    <source>
        <dbReference type="ARBA" id="ARBA00022989"/>
    </source>
</evidence>
<dbReference type="GO" id="GO:0042130">
    <property type="term" value="P:negative regulation of T cell proliferation"/>
    <property type="evidence" value="ECO:0007669"/>
    <property type="project" value="TreeGrafter"/>
</dbReference>
<dbReference type="InterPro" id="IPR013783">
    <property type="entry name" value="Ig-like_fold"/>
</dbReference>
<evidence type="ECO:0000256" key="6">
    <source>
        <dbReference type="ARBA" id="ARBA00023136"/>
    </source>
</evidence>
<reference evidence="13" key="1">
    <citation type="submission" date="2020-08" db="EMBL/GenBank/DDBJ databases">
        <title>Chromosome-level assembly of Southern catfish (Silurus meridionalis) provides insights into visual adaptation to the nocturnal and benthic lifestyles.</title>
        <authorList>
            <person name="Zhang Y."/>
            <person name="Wang D."/>
            <person name="Peng Z."/>
        </authorList>
    </citation>
    <scope>NUCLEOTIDE SEQUENCE</scope>
    <source>
        <strain evidence="13">SWU-2019-XX</strain>
        <tissue evidence="13">Muscle</tissue>
    </source>
</reference>
<keyword evidence="9" id="KW-0325">Glycoprotein</keyword>
<dbReference type="GO" id="GO:0009897">
    <property type="term" value="C:external side of plasma membrane"/>
    <property type="evidence" value="ECO:0007669"/>
    <property type="project" value="TreeGrafter"/>
</dbReference>
<evidence type="ECO:0000256" key="4">
    <source>
        <dbReference type="ARBA" id="ARBA00022729"/>
    </source>
</evidence>
<keyword evidence="2" id="KW-1003">Cell membrane</keyword>
<accession>A0A8T0B816</accession>
<evidence type="ECO:0000256" key="2">
    <source>
        <dbReference type="ARBA" id="ARBA00022475"/>
    </source>
</evidence>
<dbReference type="InterPro" id="IPR036179">
    <property type="entry name" value="Ig-like_dom_sf"/>
</dbReference>
<evidence type="ECO:0000313" key="14">
    <source>
        <dbReference type="Proteomes" id="UP000606274"/>
    </source>
</evidence>
<evidence type="ECO:0000256" key="7">
    <source>
        <dbReference type="ARBA" id="ARBA00023157"/>
    </source>
</evidence>
<dbReference type="PANTHER" id="PTHR25466:SF11">
    <property type="entry name" value="GALECTIN 17-RELATED"/>
    <property type="match status" value="1"/>
</dbReference>
<dbReference type="EMBL" id="JABFDY010000010">
    <property type="protein sequence ID" value="KAF7702523.1"/>
    <property type="molecule type" value="Genomic_DNA"/>
</dbReference>
<dbReference type="PANTHER" id="PTHR25466">
    <property type="entry name" value="T-LYMPHOCYTE ACTIVATION ANTIGEN"/>
    <property type="match status" value="1"/>
</dbReference>
<keyword evidence="5" id="KW-1133">Transmembrane helix</keyword>
<dbReference type="Pfam" id="PF07686">
    <property type="entry name" value="V-set"/>
    <property type="match status" value="1"/>
</dbReference>
<organism evidence="13 14">
    <name type="scientific">Silurus meridionalis</name>
    <name type="common">Southern catfish</name>
    <name type="synonym">Silurus soldatovi meridionalis</name>
    <dbReference type="NCBI Taxonomy" id="175797"/>
    <lineage>
        <taxon>Eukaryota</taxon>
        <taxon>Metazoa</taxon>
        <taxon>Chordata</taxon>
        <taxon>Craniata</taxon>
        <taxon>Vertebrata</taxon>
        <taxon>Euteleostomi</taxon>
        <taxon>Actinopterygii</taxon>
        <taxon>Neopterygii</taxon>
        <taxon>Teleostei</taxon>
        <taxon>Ostariophysi</taxon>
        <taxon>Siluriformes</taxon>
        <taxon>Siluridae</taxon>
        <taxon>Silurus</taxon>
    </lineage>
</organism>
<dbReference type="InterPro" id="IPR051713">
    <property type="entry name" value="T-cell_Activation_Regulation"/>
</dbReference>
<feature type="chain" id="PRO_5035716613" description="Immunoglobulin V-set domain-containing protein" evidence="11">
    <location>
        <begin position="23"/>
        <end position="159"/>
    </location>
</feature>
<sequence length="159" mass="18209">MISLYYFYIICFSSAVFLPVESQIISAPVGSTVVLPCKWRNITVQTPHVQWSNVFETVFERKGVEIYEGEGYENRVDVPQDNLLKGNCSLVLKKVRISDEGVYESYMSVKRRKRASTTKWVLLQSIELAVYDGAGVKNPRLQIILLSLLLCLLFRRVQV</sequence>
<evidence type="ECO:0000256" key="3">
    <source>
        <dbReference type="ARBA" id="ARBA00022692"/>
    </source>
</evidence>
<dbReference type="Gene3D" id="2.60.40.10">
    <property type="entry name" value="Immunoglobulins"/>
    <property type="match status" value="1"/>
</dbReference>
<keyword evidence="3" id="KW-0812">Transmembrane</keyword>
<feature type="domain" description="Immunoglobulin V-set" evidence="12">
    <location>
        <begin position="25"/>
        <end position="107"/>
    </location>
</feature>
<evidence type="ECO:0000313" key="13">
    <source>
        <dbReference type="EMBL" id="KAF7702523.1"/>
    </source>
</evidence>
<gene>
    <name evidence="13" type="ORF">HF521_001806</name>
</gene>
<evidence type="ECO:0000256" key="1">
    <source>
        <dbReference type="ARBA" id="ARBA00004251"/>
    </source>
</evidence>
<keyword evidence="7" id="KW-1015">Disulfide bond</keyword>
<keyword evidence="4 11" id="KW-0732">Signal</keyword>
<dbReference type="InterPro" id="IPR013106">
    <property type="entry name" value="Ig_V-set"/>
</dbReference>
<keyword evidence="14" id="KW-1185">Reference proteome</keyword>
<keyword evidence="8" id="KW-0675">Receptor</keyword>
<proteinExistence type="predicted"/>
<dbReference type="AlphaFoldDB" id="A0A8T0B816"/>